<gene>
    <name evidence="14" type="primary">ATPase 8</name>
</gene>
<evidence type="ECO:0000256" key="1">
    <source>
        <dbReference type="ARBA" id="ARBA00004304"/>
    </source>
</evidence>
<evidence type="ECO:0000256" key="11">
    <source>
        <dbReference type="ARBA" id="ARBA00023310"/>
    </source>
</evidence>
<keyword evidence="3 12" id="KW-0813">Transport</keyword>
<keyword evidence="10 13" id="KW-0472">Membrane</keyword>
<keyword evidence="7 13" id="KW-1133">Transmembrane helix</keyword>
<dbReference type="GO" id="GO:0015078">
    <property type="term" value="F:proton transmembrane transporter activity"/>
    <property type="evidence" value="ECO:0007669"/>
    <property type="project" value="InterPro"/>
</dbReference>
<organism evidence="14">
    <name type="scientific">Gekko vittatus</name>
    <name type="common">white-lined gecko</name>
    <dbReference type="NCBI Taxonomy" id="278186"/>
    <lineage>
        <taxon>Eukaryota</taxon>
        <taxon>Metazoa</taxon>
        <taxon>Chordata</taxon>
        <taxon>Craniata</taxon>
        <taxon>Vertebrata</taxon>
        <taxon>Euteleostomi</taxon>
        <taxon>Lepidosauria</taxon>
        <taxon>Squamata</taxon>
        <taxon>Bifurcata</taxon>
        <taxon>Gekkota</taxon>
        <taxon>Gekkonidae</taxon>
        <taxon>Gekkoninae</taxon>
        <taxon>Gekko</taxon>
    </lineage>
</organism>
<comment type="similarity">
    <text evidence="2 12">Belongs to the ATPase protein 8 family.</text>
</comment>
<keyword evidence="4 12" id="KW-0138">CF(0)</keyword>
<evidence type="ECO:0000256" key="4">
    <source>
        <dbReference type="ARBA" id="ARBA00022547"/>
    </source>
</evidence>
<proteinExistence type="inferred from homology"/>
<evidence type="ECO:0000256" key="10">
    <source>
        <dbReference type="ARBA" id="ARBA00023136"/>
    </source>
</evidence>
<keyword evidence="9 12" id="KW-0496">Mitochondrion</keyword>
<evidence type="ECO:0000256" key="12">
    <source>
        <dbReference type="RuleBase" id="RU003661"/>
    </source>
</evidence>
<sequence length="53" mass="6508">MPQLNLMPWFFTLTLSWLLFFTLIKIMTNQHTLTPPNKHTHCNHLTPWTWMWP</sequence>
<evidence type="ECO:0000256" key="2">
    <source>
        <dbReference type="ARBA" id="ARBA00008892"/>
    </source>
</evidence>
<dbReference type="EMBL" id="AB178897">
    <property type="protein sequence ID" value="BAF44022.1"/>
    <property type="molecule type" value="Genomic_DNA"/>
</dbReference>
<dbReference type="GO" id="GO:0015986">
    <property type="term" value="P:proton motive force-driven ATP synthesis"/>
    <property type="evidence" value="ECO:0007669"/>
    <property type="project" value="InterPro"/>
</dbReference>
<keyword evidence="5 12" id="KW-0812">Transmembrane</keyword>
<dbReference type="InterPro" id="IPR001421">
    <property type="entry name" value="ATP8_metazoa"/>
</dbReference>
<keyword evidence="6 12" id="KW-0375">Hydrogen ion transport</keyword>
<evidence type="ECO:0000256" key="3">
    <source>
        <dbReference type="ARBA" id="ARBA00022448"/>
    </source>
</evidence>
<dbReference type="GO" id="GO:0045259">
    <property type="term" value="C:proton-transporting ATP synthase complex"/>
    <property type="evidence" value="ECO:0007669"/>
    <property type="project" value="UniProtKB-KW"/>
</dbReference>
<evidence type="ECO:0000256" key="13">
    <source>
        <dbReference type="SAM" id="Phobius"/>
    </source>
</evidence>
<feature type="transmembrane region" description="Helical" evidence="13">
    <location>
        <begin position="6"/>
        <end position="24"/>
    </location>
</feature>
<geneLocation type="mitochondrion" evidence="14"/>
<reference evidence="14" key="1">
    <citation type="journal article" date="2007" name="Gene">
        <title>Mitochondrial genomes from major lizard families suggest their phylogenetic relationships and ancient radiations.</title>
        <authorList>
            <person name="Kumazawa Y."/>
        </authorList>
    </citation>
    <scope>NUCLEOTIDE SEQUENCE</scope>
</reference>
<protein>
    <recommendedName>
        <fullName evidence="12">ATP synthase complex subunit 8</fullName>
    </recommendedName>
</protein>
<evidence type="ECO:0000256" key="7">
    <source>
        <dbReference type="ARBA" id="ARBA00022989"/>
    </source>
</evidence>
<evidence type="ECO:0000256" key="8">
    <source>
        <dbReference type="ARBA" id="ARBA00023065"/>
    </source>
</evidence>
<dbReference type="Pfam" id="PF00895">
    <property type="entry name" value="ATP-synt_8"/>
    <property type="match status" value="1"/>
</dbReference>
<accession>A1IGQ3</accession>
<dbReference type="GO" id="GO:0031966">
    <property type="term" value="C:mitochondrial membrane"/>
    <property type="evidence" value="ECO:0007669"/>
    <property type="project" value="UniProtKB-SubCell"/>
</dbReference>
<evidence type="ECO:0000256" key="5">
    <source>
        <dbReference type="ARBA" id="ARBA00022692"/>
    </source>
</evidence>
<name>A1IGQ3_9SAUR</name>
<keyword evidence="8 12" id="KW-0406">Ion transport</keyword>
<evidence type="ECO:0000313" key="14">
    <source>
        <dbReference type="EMBL" id="BAF44022.1"/>
    </source>
</evidence>
<evidence type="ECO:0000256" key="9">
    <source>
        <dbReference type="ARBA" id="ARBA00023128"/>
    </source>
</evidence>
<dbReference type="AlphaFoldDB" id="A1IGQ3"/>
<comment type="subcellular location">
    <subcellularLocation>
        <location evidence="1 12">Mitochondrion membrane</location>
        <topology evidence="1 12">Single-pass membrane protein</topology>
    </subcellularLocation>
</comment>
<keyword evidence="11" id="KW-0066">ATP synthesis</keyword>
<evidence type="ECO:0000256" key="6">
    <source>
        <dbReference type="ARBA" id="ARBA00022781"/>
    </source>
</evidence>